<gene>
    <name evidence="1" type="ORF">BCF44_101235</name>
</gene>
<dbReference type="RefSeq" id="WP_170217286.1">
    <property type="nucleotide sequence ID" value="NZ_CP144375.1"/>
</dbReference>
<name>A0A3E0I8W8_9PSEU</name>
<dbReference type="AlphaFoldDB" id="A0A3E0I8W8"/>
<protein>
    <submittedName>
        <fullName evidence="1">Uncharacterized protein</fullName>
    </submittedName>
</protein>
<dbReference type="Proteomes" id="UP000256269">
    <property type="component" value="Unassembled WGS sequence"/>
</dbReference>
<comment type="caution">
    <text evidence="1">The sequence shown here is derived from an EMBL/GenBank/DDBJ whole genome shotgun (WGS) entry which is preliminary data.</text>
</comment>
<evidence type="ECO:0000313" key="1">
    <source>
        <dbReference type="EMBL" id="REH55218.1"/>
    </source>
</evidence>
<keyword evidence="2" id="KW-1185">Reference proteome</keyword>
<organism evidence="1 2">
    <name type="scientific">Kutzneria buriramensis</name>
    <dbReference type="NCBI Taxonomy" id="1045776"/>
    <lineage>
        <taxon>Bacteria</taxon>
        <taxon>Bacillati</taxon>
        <taxon>Actinomycetota</taxon>
        <taxon>Actinomycetes</taxon>
        <taxon>Pseudonocardiales</taxon>
        <taxon>Pseudonocardiaceae</taxon>
        <taxon>Kutzneria</taxon>
    </lineage>
</organism>
<accession>A0A3E0I8W8</accession>
<proteinExistence type="predicted"/>
<reference evidence="1 2" key="1">
    <citation type="submission" date="2018-08" db="EMBL/GenBank/DDBJ databases">
        <title>Genomic Encyclopedia of Archaeal and Bacterial Type Strains, Phase II (KMG-II): from individual species to whole genera.</title>
        <authorList>
            <person name="Goeker M."/>
        </authorList>
    </citation>
    <scope>NUCLEOTIDE SEQUENCE [LARGE SCALE GENOMIC DNA]</scope>
    <source>
        <strain evidence="1 2">DSM 45791</strain>
    </source>
</reference>
<dbReference type="EMBL" id="QUNO01000001">
    <property type="protein sequence ID" value="REH55218.1"/>
    <property type="molecule type" value="Genomic_DNA"/>
</dbReference>
<sequence length="154" mass="17122">MGTAVADQMQLVEKKFAQADHLESVAAHLRGSQPDDAAQLDQVATELIDEVGFVRVKVAAELLDVDVKTVTHWYDRGVFRSSRVDPCHPRVQTLDPIVVRAVYSIVRELRALGKANRQTLLEQVWHRLQDKAELESSDVQAGLAAWRAGDIVEA</sequence>
<evidence type="ECO:0000313" key="2">
    <source>
        <dbReference type="Proteomes" id="UP000256269"/>
    </source>
</evidence>